<gene>
    <name evidence="1" type="ORF">H9753_12650</name>
</gene>
<name>A0A9D2PR13_9FIRM</name>
<reference evidence="1" key="1">
    <citation type="journal article" date="2021" name="PeerJ">
        <title>Extensive microbial diversity within the chicken gut microbiome revealed by metagenomics and culture.</title>
        <authorList>
            <person name="Gilroy R."/>
            <person name="Ravi A."/>
            <person name="Getino M."/>
            <person name="Pursley I."/>
            <person name="Horton D.L."/>
            <person name="Alikhan N.F."/>
            <person name="Baker D."/>
            <person name="Gharbi K."/>
            <person name="Hall N."/>
            <person name="Watson M."/>
            <person name="Adriaenssens E.M."/>
            <person name="Foster-Nyarko E."/>
            <person name="Jarju S."/>
            <person name="Secka A."/>
            <person name="Antonio M."/>
            <person name="Oren A."/>
            <person name="Chaudhuri R.R."/>
            <person name="La Ragione R."/>
            <person name="Hildebrand F."/>
            <person name="Pallen M.J."/>
        </authorList>
    </citation>
    <scope>NUCLEOTIDE SEQUENCE</scope>
    <source>
        <strain evidence="1">ChiBcec2-3848</strain>
    </source>
</reference>
<proteinExistence type="predicted"/>
<accession>A0A9D2PR13</accession>
<sequence length="92" mass="10774">MMGNKKLVIDPKAAIPGQKYQKDKPWSCRYCYWWGKGGCKEKQCHYLASEIKKRELPREPGRCKGCPYGKHMPCIGYCIAVLYREMNSRKVR</sequence>
<organism evidence="1 2">
    <name type="scientific">Candidatus Blautia merdavium</name>
    <dbReference type="NCBI Taxonomy" id="2838494"/>
    <lineage>
        <taxon>Bacteria</taxon>
        <taxon>Bacillati</taxon>
        <taxon>Bacillota</taxon>
        <taxon>Clostridia</taxon>
        <taxon>Lachnospirales</taxon>
        <taxon>Lachnospiraceae</taxon>
        <taxon>Blautia</taxon>
    </lineage>
</organism>
<dbReference type="Proteomes" id="UP000823886">
    <property type="component" value="Unassembled WGS sequence"/>
</dbReference>
<evidence type="ECO:0000313" key="2">
    <source>
        <dbReference type="Proteomes" id="UP000823886"/>
    </source>
</evidence>
<protein>
    <submittedName>
        <fullName evidence="1">Uncharacterized protein</fullName>
    </submittedName>
</protein>
<evidence type="ECO:0000313" key="1">
    <source>
        <dbReference type="EMBL" id="HJC64445.1"/>
    </source>
</evidence>
<dbReference type="AlphaFoldDB" id="A0A9D2PR13"/>
<reference evidence="1" key="2">
    <citation type="submission" date="2021-04" db="EMBL/GenBank/DDBJ databases">
        <authorList>
            <person name="Gilroy R."/>
        </authorList>
    </citation>
    <scope>NUCLEOTIDE SEQUENCE</scope>
    <source>
        <strain evidence="1">ChiBcec2-3848</strain>
    </source>
</reference>
<dbReference type="EMBL" id="DWVZ01000172">
    <property type="protein sequence ID" value="HJC64445.1"/>
    <property type="molecule type" value="Genomic_DNA"/>
</dbReference>
<comment type="caution">
    <text evidence="1">The sequence shown here is derived from an EMBL/GenBank/DDBJ whole genome shotgun (WGS) entry which is preliminary data.</text>
</comment>